<evidence type="ECO:0000256" key="6">
    <source>
        <dbReference type="ARBA" id="ARBA00023136"/>
    </source>
</evidence>
<evidence type="ECO:0000256" key="4">
    <source>
        <dbReference type="ARBA" id="ARBA00022729"/>
    </source>
</evidence>
<dbReference type="AlphaFoldDB" id="A0AAE1WCB3"/>
<keyword evidence="2" id="KW-0337">GPI-anchor biosynthesis</keyword>
<keyword evidence="3" id="KW-0812">Transmembrane</keyword>
<name>A0AAE1WCB3_9LAMI</name>
<keyword evidence="9" id="KW-1185">Reference proteome</keyword>
<dbReference type="PANTHER" id="PTHR13148:SF0">
    <property type="entry name" value="POST-GPI ATTACHMENT TO PROTEINS FACTOR 3"/>
    <property type="match status" value="1"/>
</dbReference>
<feature type="signal peptide" evidence="7">
    <location>
        <begin position="1"/>
        <end position="22"/>
    </location>
</feature>
<dbReference type="GO" id="GO:0005789">
    <property type="term" value="C:endoplasmic reticulum membrane"/>
    <property type="evidence" value="ECO:0007669"/>
    <property type="project" value="TreeGrafter"/>
</dbReference>
<reference evidence="8" key="1">
    <citation type="submission" date="2020-06" db="EMBL/GenBank/DDBJ databases">
        <authorList>
            <person name="Li T."/>
            <person name="Hu X."/>
            <person name="Zhang T."/>
            <person name="Song X."/>
            <person name="Zhang H."/>
            <person name="Dai N."/>
            <person name="Sheng W."/>
            <person name="Hou X."/>
            <person name="Wei L."/>
        </authorList>
    </citation>
    <scope>NUCLEOTIDE SEQUENCE</scope>
    <source>
        <strain evidence="8">K16</strain>
        <tissue evidence="8">Leaf</tissue>
    </source>
</reference>
<keyword evidence="4 7" id="KW-0732">Signal</keyword>
<feature type="chain" id="PRO_5042043522" description="Secreted protein" evidence="7">
    <location>
        <begin position="23"/>
        <end position="81"/>
    </location>
</feature>
<dbReference type="EMBL" id="JACGWL010000012">
    <property type="protein sequence ID" value="KAK4390742.1"/>
    <property type="molecule type" value="Genomic_DNA"/>
</dbReference>
<comment type="subcellular location">
    <subcellularLocation>
        <location evidence="1">Endomembrane system</location>
        <topology evidence="1">Multi-pass membrane protein</topology>
    </subcellularLocation>
</comment>
<proteinExistence type="predicted"/>
<evidence type="ECO:0000313" key="8">
    <source>
        <dbReference type="EMBL" id="KAK4390742.1"/>
    </source>
</evidence>
<dbReference type="GO" id="GO:0006506">
    <property type="term" value="P:GPI anchor biosynthetic process"/>
    <property type="evidence" value="ECO:0007669"/>
    <property type="project" value="UniProtKB-KW"/>
</dbReference>
<evidence type="ECO:0000256" key="3">
    <source>
        <dbReference type="ARBA" id="ARBA00022692"/>
    </source>
</evidence>
<evidence type="ECO:0008006" key="10">
    <source>
        <dbReference type="Google" id="ProtNLM"/>
    </source>
</evidence>
<keyword evidence="6" id="KW-0472">Membrane</keyword>
<sequence length="81" mass="9261">MTNCCWIICFLVLSCFLRGYDASAGDSNPSYRACVEQCVKTGCVGERCFSQCKPFRWFFLDGPLCTQEPLYLRWETVGLPE</sequence>
<protein>
    <recommendedName>
        <fullName evidence="10">Secreted protein</fullName>
    </recommendedName>
</protein>
<gene>
    <name evidence="8" type="ORF">Sango_2137500</name>
</gene>
<dbReference type="GO" id="GO:0016788">
    <property type="term" value="F:hydrolase activity, acting on ester bonds"/>
    <property type="evidence" value="ECO:0007669"/>
    <property type="project" value="TreeGrafter"/>
</dbReference>
<evidence type="ECO:0000256" key="5">
    <source>
        <dbReference type="ARBA" id="ARBA00022989"/>
    </source>
</evidence>
<dbReference type="PANTHER" id="PTHR13148">
    <property type="entry name" value="PER1-RELATED"/>
    <property type="match status" value="1"/>
</dbReference>
<evidence type="ECO:0000256" key="7">
    <source>
        <dbReference type="SAM" id="SignalP"/>
    </source>
</evidence>
<organism evidence="8 9">
    <name type="scientific">Sesamum angolense</name>
    <dbReference type="NCBI Taxonomy" id="2727404"/>
    <lineage>
        <taxon>Eukaryota</taxon>
        <taxon>Viridiplantae</taxon>
        <taxon>Streptophyta</taxon>
        <taxon>Embryophyta</taxon>
        <taxon>Tracheophyta</taxon>
        <taxon>Spermatophyta</taxon>
        <taxon>Magnoliopsida</taxon>
        <taxon>eudicotyledons</taxon>
        <taxon>Gunneridae</taxon>
        <taxon>Pentapetalae</taxon>
        <taxon>asterids</taxon>
        <taxon>lamiids</taxon>
        <taxon>Lamiales</taxon>
        <taxon>Pedaliaceae</taxon>
        <taxon>Sesamum</taxon>
    </lineage>
</organism>
<comment type="caution">
    <text evidence="8">The sequence shown here is derived from an EMBL/GenBank/DDBJ whole genome shotgun (WGS) entry which is preliminary data.</text>
</comment>
<dbReference type="Proteomes" id="UP001289374">
    <property type="component" value="Unassembled WGS sequence"/>
</dbReference>
<reference evidence="8" key="2">
    <citation type="journal article" date="2024" name="Plant">
        <title>Genomic evolution and insights into agronomic trait innovations of Sesamum species.</title>
        <authorList>
            <person name="Miao H."/>
            <person name="Wang L."/>
            <person name="Qu L."/>
            <person name="Liu H."/>
            <person name="Sun Y."/>
            <person name="Le M."/>
            <person name="Wang Q."/>
            <person name="Wei S."/>
            <person name="Zheng Y."/>
            <person name="Lin W."/>
            <person name="Duan Y."/>
            <person name="Cao H."/>
            <person name="Xiong S."/>
            <person name="Wang X."/>
            <person name="Wei L."/>
            <person name="Li C."/>
            <person name="Ma Q."/>
            <person name="Ju M."/>
            <person name="Zhao R."/>
            <person name="Li G."/>
            <person name="Mu C."/>
            <person name="Tian Q."/>
            <person name="Mei H."/>
            <person name="Zhang T."/>
            <person name="Gao T."/>
            <person name="Zhang H."/>
        </authorList>
    </citation>
    <scope>NUCLEOTIDE SEQUENCE</scope>
    <source>
        <strain evidence="8">K16</strain>
    </source>
</reference>
<evidence type="ECO:0000256" key="1">
    <source>
        <dbReference type="ARBA" id="ARBA00004127"/>
    </source>
</evidence>
<evidence type="ECO:0000313" key="9">
    <source>
        <dbReference type="Proteomes" id="UP001289374"/>
    </source>
</evidence>
<accession>A0AAE1WCB3</accession>
<evidence type="ECO:0000256" key="2">
    <source>
        <dbReference type="ARBA" id="ARBA00022502"/>
    </source>
</evidence>
<keyword evidence="5" id="KW-1133">Transmembrane helix</keyword>
<dbReference type="InterPro" id="IPR007217">
    <property type="entry name" value="Per1-like"/>
</dbReference>